<organism evidence="2 3">
    <name type="scientific">Pollutimonas subterranea</name>
    <dbReference type="NCBI Taxonomy" id="2045210"/>
    <lineage>
        <taxon>Bacteria</taxon>
        <taxon>Pseudomonadati</taxon>
        <taxon>Pseudomonadota</taxon>
        <taxon>Betaproteobacteria</taxon>
        <taxon>Burkholderiales</taxon>
        <taxon>Alcaligenaceae</taxon>
        <taxon>Pollutimonas</taxon>
    </lineage>
</organism>
<dbReference type="AlphaFoldDB" id="A0A2N4TYU4"/>
<dbReference type="Proteomes" id="UP000234190">
    <property type="component" value="Unassembled WGS sequence"/>
</dbReference>
<protein>
    <recommendedName>
        <fullName evidence="4">Pentapeptide MXKDX repeat protein</fullName>
    </recommendedName>
</protein>
<dbReference type="RefSeq" id="WP_102075871.1">
    <property type="nucleotide sequence ID" value="NZ_PDNW01000037.1"/>
</dbReference>
<evidence type="ECO:0008006" key="4">
    <source>
        <dbReference type="Google" id="ProtNLM"/>
    </source>
</evidence>
<accession>A0A2N4TYU4</accession>
<dbReference type="OrthoDB" id="8641977at2"/>
<dbReference type="EMBL" id="PDNW01000037">
    <property type="protein sequence ID" value="PLC47940.1"/>
    <property type="molecule type" value="Genomic_DNA"/>
</dbReference>
<reference evidence="2 3" key="1">
    <citation type="submission" date="2017-10" db="EMBL/GenBank/DDBJ databases">
        <title>Two draft genome sequences of Pusillimonas sp. strains isolated from a nitrate- and radionuclide-contaminated groundwater in Russia.</title>
        <authorList>
            <person name="Grouzdev D.S."/>
            <person name="Tourova T.P."/>
            <person name="Goeva M.A."/>
            <person name="Babich T.L."/>
            <person name="Sokolova D.S."/>
            <person name="Abdullin R."/>
            <person name="Poltaraus A.B."/>
            <person name="Toshchakov S.V."/>
            <person name="Nazina T.N."/>
        </authorList>
    </citation>
    <scope>NUCLEOTIDE SEQUENCE [LARGE SCALE GENOMIC DNA]</scope>
    <source>
        <strain evidence="2 3">JR1/69-3-13</strain>
    </source>
</reference>
<evidence type="ECO:0000313" key="2">
    <source>
        <dbReference type="EMBL" id="PLC47940.1"/>
    </source>
</evidence>
<feature type="signal peptide" evidence="1">
    <location>
        <begin position="1"/>
        <end position="24"/>
    </location>
</feature>
<proteinExistence type="predicted"/>
<name>A0A2N4TYU4_9BURK</name>
<feature type="chain" id="PRO_5014814225" description="Pentapeptide MXKDX repeat protein" evidence="1">
    <location>
        <begin position="25"/>
        <end position="119"/>
    </location>
</feature>
<keyword evidence="1" id="KW-0732">Signal</keyword>
<evidence type="ECO:0000313" key="3">
    <source>
        <dbReference type="Proteomes" id="UP000234190"/>
    </source>
</evidence>
<keyword evidence="3" id="KW-1185">Reference proteome</keyword>
<evidence type="ECO:0000256" key="1">
    <source>
        <dbReference type="SAM" id="SignalP"/>
    </source>
</evidence>
<gene>
    <name evidence="2" type="ORF">CR159_20855</name>
</gene>
<comment type="caution">
    <text evidence="2">The sequence shown here is derived from an EMBL/GenBank/DDBJ whole genome shotgun (WGS) entry which is preliminary data.</text>
</comment>
<sequence>MNMKGLFIAPVTALLLGVSGAGVAATPSGDGTSTGMKAEPGMMHNGDATQMGQMKPGRMKDHGMMGGGMMGMMGSCPMMGAASGANSKVMMQMHGEMMRAMGDIMIKYADKLEVPSSPQ</sequence>